<feature type="transmembrane region" description="Helical" evidence="5">
    <location>
        <begin position="116"/>
        <end position="136"/>
    </location>
</feature>
<dbReference type="HOGENOM" id="CLU_032828_4_1_1"/>
<feature type="domain" description="EamA" evidence="6">
    <location>
        <begin position="108"/>
        <end position="223"/>
    </location>
</feature>
<dbReference type="InterPro" id="IPR037185">
    <property type="entry name" value="EmrE-like"/>
</dbReference>
<protein>
    <recommendedName>
        <fullName evidence="6">EamA domain-containing protein</fullName>
    </recommendedName>
</protein>
<feature type="transmembrane region" description="Helical" evidence="5">
    <location>
        <begin position="207"/>
        <end position="227"/>
    </location>
</feature>
<evidence type="ECO:0000256" key="4">
    <source>
        <dbReference type="ARBA" id="ARBA00023136"/>
    </source>
</evidence>
<proteinExistence type="predicted"/>
<feature type="transmembrane region" description="Helical" evidence="5">
    <location>
        <begin position="380"/>
        <end position="399"/>
    </location>
</feature>
<organism evidence="7 8">
    <name type="scientific">Naumovozyma castellii</name>
    <name type="common">Yeast</name>
    <name type="synonym">Saccharomyces castellii</name>
    <dbReference type="NCBI Taxonomy" id="27288"/>
    <lineage>
        <taxon>Eukaryota</taxon>
        <taxon>Fungi</taxon>
        <taxon>Dikarya</taxon>
        <taxon>Ascomycota</taxon>
        <taxon>Saccharomycotina</taxon>
        <taxon>Saccharomycetes</taxon>
        <taxon>Saccharomycetales</taxon>
        <taxon>Saccharomycetaceae</taxon>
        <taxon>Naumovozyma</taxon>
    </lineage>
</organism>
<dbReference type="SUPFAM" id="SSF103481">
    <property type="entry name" value="Multidrug resistance efflux transporter EmrE"/>
    <property type="match status" value="2"/>
</dbReference>
<reference evidence="7 8" key="1">
    <citation type="journal article" date="2011" name="Proc. Natl. Acad. Sci. U.S.A.">
        <title>Evolutionary erosion of yeast sex chromosomes by mating-type switching accidents.</title>
        <authorList>
            <person name="Gordon J.L."/>
            <person name="Armisen D."/>
            <person name="Proux-Wera E."/>
            <person name="Oheigeartaigh S.S."/>
            <person name="Byrne K.P."/>
            <person name="Wolfe K.H."/>
        </authorList>
    </citation>
    <scope>NUCLEOTIDE SEQUENCE [LARGE SCALE GENOMIC DNA]</scope>
    <source>
        <strain evidence="8">ATCC 76901 / BCRC 22586 / CBS 4309 / NBRC 1992 / NRRL Y-12630</strain>
    </source>
</reference>
<dbReference type="Proteomes" id="UP000001640">
    <property type="component" value="Chromosome 3"/>
</dbReference>
<feature type="domain" description="EamA" evidence="6">
    <location>
        <begin position="263"/>
        <end position="397"/>
    </location>
</feature>
<keyword evidence="4 5" id="KW-0472">Membrane</keyword>
<evidence type="ECO:0000313" key="8">
    <source>
        <dbReference type="Proteomes" id="UP000001640"/>
    </source>
</evidence>
<feature type="transmembrane region" description="Helical" evidence="5">
    <location>
        <begin position="78"/>
        <end position="96"/>
    </location>
</feature>
<keyword evidence="3 5" id="KW-1133">Transmembrane helix</keyword>
<dbReference type="InterPro" id="IPR000620">
    <property type="entry name" value="EamA_dom"/>
</dbReference>
<evidence type="ECO:0000259" key="6">
    <source>
        <dbReference type="Pfam" id="PF00892"/>
    </source>
</evidence>
<feature type="transmembrane region" description="Helical" evidence="5">
    <location>
        <begin position="156"/>
        <end position="175"/>
    </location>
</feature>
<dbReference type="OrthoDB" id="306876at2759"/>
<feature type="transmembrane region" description="Helical" evidence="5">
    <location>
        <begin position="357"/>
        <end position="374"/>
    </location>
</feature>
<dbReference type="GeneID" id="96902639"/>
<keyword evidence="8" id="KW-1185">Reference proteome</keyword>
<evidence type="ECO:0000313" key="7">
    <source>
        <dbReference type="EMBL" id="CCC69053.1"/>
    </source>
</evidence>
<feature type="transmembrane region" description="Helical" evidence="5">
    <location>
        <begin position="181"/>
        <end position="200"/>
    </location>
</feature>
<dbReference type="Pfam" id="PF00892">
    <property type="entry name" value="EamA"/>
    <property type="match status" value="2"/>
</dbReference>
<sequence length="460" mass="51725">MTIQNPKVDFTISDDEDEIDTDLPLSPITLEQKSFQHPLSNIIESDNDIIAEENEEDDEQTPTSELQRINKEYLKPNIGLILLIFAQLFNSLMVTSTKVLETDPEDKALGTSIKPFQILLVRMAITYLGTLIYMYLNRSTIDYVPFGDPKVRKWLILRGCVGFWGVFGMYFSLMYLSISDAVLITFLAPTVTIILAWIILRERFTKVEAAGALVSLLGVVLIVRPTFLFGSDMTTPSDVELDVDLNPMRDQAESSNPADRLMASIVGLCGVLGMSSVYIIIRFIGKRAHAIMSVSYFSLITLIISTVCIIVMPSMRLQFPHSLKQWLLFANLGFCGFFFQLLLTLGIQKERAGRGSLMSYTQLVYAIFWDVTLYKNWPSIWSWLGMIIIIGSTLVVMRLKPKQNKDGSLVVDEPHDEESTPVIVGEISRDVSSPVFKLEDFPKSNVTSNSTSSIPIVTRR</sequence>
<evidence type="ECO:0000256" key="3">
    <source>
        <dbReference type="ARBA" id="ARBA00022989"/>
    </source>
</evidence>
<dbReference type="GO" id="GO:0016020">
    <property type="term" value="C:membrane"/>
    <property type="evidence" value="ECO:0007669"/>
    <property type="project" value="UniProtKB-SubCell"/>
</dbReference>
<reference key="2">
    <citation type="submission" date="2011-08" db="EMBL/GenBank/DDBJ databases">
        <title>Genome sequence of Naumovozyma castellii.</title>
        <authorList>
            <person name="Gordon J.L."/>
            <person name="Armisen D."/>
            <person name="Proux-Wera E."/>
            <person name="OhEigeartaigh S.S."/>
            <person name="Byrne K.P."/>
            <person name="Wolfe K.H."/>
        </authorList>
    </citation>
    <scope>NUCLEOTIDE SEQUENCE</scope>
    <source>
        <strain>Type strain:CBS 4309</strain>
    </source>
</reference>
<dbReference type="eggNOG" id="KOG4510">
    <property type="taxonomic scope" value="Eukaryota"/>
</dbReference>
<dbReference type="InParanoid" id="G0VC46"/>
<feature type="transmembrane region" description="Helical" evidence="5">
    <location>
        <begin position="293"/>
        <end position="314"/>
    </location>
</feature>
<dbReference type="EMBL" id="HE576754">
    <property type="protein sequence ID" value="CCC69053.1"/>
    <property type="molecule type" value="Genomic_DNA"/>
</dbReference>
<gene>
    <name evidence="7" type="primary">NCAS0C00630</name>
    <name evidence="7" type="ordered locus">NCAS_0C00630</name>
</gene>
<dbReference type="AlphaFoldDB" id="G0VC46"/>
<dbReference type="KEGG" id="ncs:NCAS_0C00630"/>
<dbReference type="PANTHER" id="PTHR22911:SF6">
    <property type="entry name" value="SOLUTE CARRIER FAMILY 35 MEMBER G1"/>
    <property type="match status" value="1"/>
</dbReference>
<accession>G0VC46</accession>
<dbReference type="RefSeq" id="XP_003675422.1">
    <property type="nucleotide sequence ID" value="XM_003675374.1"/>
</dbReference>
<name>G0VC46_NAUCA</name>
<comment type="subcellular location">
    <subcellularLocation>
        <location evidence="1">Membrane</location>
        <topology evidence="1">Multi-pass membrane protein</topology>
    </subcellularLocation>
</comment>
<feature type="transmembrane region" description="Helical" evidence="5">
    <location>
        <begin position="261"/>
        <end position="281"/>
    </location>
</feature>
<feature type="transmembrane region" description="Helical" evidence="5">
    <location>
        <begin position="326"/>
        <end position="345"/>
    </location>
</feature>
<evidence type="ECO:0000256" key="1">
    <source>
        <dbReference type="ARBA" id="ARBA00004141"/>
    </source>
</evidence>
<dbReference type="FunCoup" id="G0VC46">
    <property type="interactions" value="98"/>
</dbReference>
<evidence type="ECO:0000256" key="2">
    <source>
        <dbReference type="ARBA" id="ARBA00022692"/>
    </source>
</evidence>
<dbReference type="STRING" id="1064592.G0VC46"/>
<dbReference type="OMA" id="PIASCYV"/>
<dbReference type="PANTHER" id="PTHR22911">
    <property type="entry name" value="ACYL-MALONYL CONDENSING ENZYME-RELATED"/>
    <property type="match status" value="1"/>
</dbReference>
<evidence type="ECO:0000256" key="5">
    <source>
        <dbReference type="SAM" id="Phobius"/>
    </source>
</evidence>
<keyword evidence="2 5" id="KW-0812">Transmembrane</keyword>